<proteinExistence type="predicted"/>
<gene>
    <name evidence="1" type="ORF">GALL_463050</name>
</gene>
<organism evidence="1">
    <name type="scientific">mine drainage metagenome</name>
    <dbReference type="NCBI Taxonomy" id="410659"/>
    <lineage>
        <taxon>unclassified sequences</taxon>
        <taxon>metagenomes</taxon>
        <taxon>ecological metagenomes</taxon>
    </lineage>
</organism>
<dbReference type="AlphaFoldDB" id="A0A1J5PKK3"/>
<evidence type="ECO:0000313" key="1">
    <source>
        <dbReference type="EMBL" id="OIQ72073.1"/>
    </source>
</evidence>
<dbReference type="EMBL" id="MLJW01003432">
    <property type="protein sequence ID" value="OIQ72073.1"/>
    <property type="molecule type" value="Genomic_DNA"/>
</dbReference>
<sequence length="223" mass="23925">MDIGEPAGILFLVNQHVVGLPGPQAMTPDLHRAVVVVELDVEECTRVDAPHHRAVGFLDQIVEIGSGPPVAHANRQILRALDIGAPGLEPVVRRMPGAAEFEVVVLRGEFIAVEDDFALAAVARAASEHFMLAALAELSQIGVSAVRRRHAGIILLDAPAHFLDQRLLQGAGVAEQAFGIVVLRFEIFSDIRAQDGGIAQHFLPVLILQPRVIIDHGDAVGRE</sequence>
<name>A0A1J5PKK3_9ZZZZ</name>
<accession>A0A1J5PKK3</accession>
<comment type="caution">
    <text evidence="1">The sequence shown here is derived from an EMBL/GenBank/DDBJ whole genome shotgun (WGS) entry which is preliminary data.</text>
</comment>
<protein>
    <submittedName>
        <fullName evidence="1">Uncharacterized protein</fullName>
    </submittedName>
</protein>
<reference evidence="1" key="1">
    <citation type="submission" date="2016-10" db="EMBL/GenBank/DDBJ databases">
        <title>Sequence of Gallionella enrichment culture.</title>
        <authorList>
            <person name="Poehlein A."/>
            <person name="Muehling M."/>
            <person name="Daniel R."/>
        </authorList>
    </citation>
    <scope>NUCLEOTIDE SEQUENCE</scope>
</reference>